<accession>A0A4P6XU34</accession>
<gene>
    <name evidence="1" type="ORF">METSCH_D04750</name>
</gene>
<keyword evidence="2" id="KW-1185">Reference proteome</keyword>
<proteinExistence type="predicted"/>
<sequence length="308" mass="34936">MDTKEQKLRLLLKRLPAALLEVPRSASQEVYRRKLAADIARTKKFIEQANNAIEQLQEKHGLCPDSYNETTGSLAGETEALGEIWGLETSKMAHLLAHYEVYKQMPYQPMKNDLIGIATALTLTLDAVSQQALASDYLQHQNEQKTEELAELKAILADYTLANVLIKERVAKHPLRMAEMQEKLDGCTSYEAEIDAKLSQVQTLSEMAKSREEKMHQNLQRVVLKMHAMMDWGNAHLMDEDTFKKSVSLSVTFLKTLIANISDGKEKWISVHPGTVEERLAEIMVRHDVLLLRNNGVPEVRLRNYGRG</sequence>
<protein>
    <submittedName>
        <fullName evidence="1">Uncharacterized protein</fullName>
    </submittedName>
</protein>
<name>A0A4P6XU34_9ASCO</name>
<evidence type="ECO:0000313" key="1">
    <source>
        <dbReference type="EMBL" id="QBM89404.1"/>
    </source>
</evidence>
<reference evidence="2" key="1">
    <citation type="submission" date="2019-03" db="EMBL/GenBank/DDBJ databases">
        <title>Snf2 controls pulcherriminic acid biosynthesis and connects pigmentation and antifungal activity of the yeast Metschnikowia pulcherrima.</title>
        <authorList>
            <person name="Gore-Lloyd D."/>
            <person name="Sumann I."/>
            <person name="Brachmann A.O."/>
            <person name="Schneeberger K."/>
            <person name="Ortiz-Merino R.A."/>
            <person name="Moreno-Beltran M."/>
            <person name="Schlaefli M."/>
            <person name="Kirner P."/>
            <person name="Santos Kron A."/>
            <person name="Wolfe K.H."/>
            <person name="Piel J."/>
            <person name="Ahrens C.H."/>
            <person name="Henk D."/>
            <person name="Freimoser F.M."/>
        </authorList>
    </citation>
    <scope>NUCLEOTIDE SEQUENCE [LARGE SCALE GENOMIC DNA]</scope>
    <source>
        <strain evidence="2">APC 1.2</strain>
    </source>
</reference>
<dbReference type="EMBL" id="CP034459">
    <property type="protein sequence ID" value="QBM89404.1"/>
    <property type="molecule type" value="Genomic_DNA"/>
</dbReference>
<organism evidence="1 2">
    <name type="scientific">Metschnikowia aff. pulcherrima</name>
    <dbReference type="NCBI Taxonomy" id="2163413"/>
    <lineage>
        <taxon>Eukaryota</taxon>
        <taxon>Fungi</taxon>
        <taxon>Dikarya</taxon>
        <taxon>Ascomycota</taxon>
        <taxon>Saccharomycotina</taxon>
        <taxon>Pichiomycetes</taxon>
        <taxon>Metschnikowiaceae</taxon>
        <taxon>Metschnikowia</taxon>
    </lineage>
</organism>
<evidence type="ECO:0000313" key="2">
    <source>
        <dbReference type="Proteomes" id="UP000292447"/>
    </source>
</evidence>
<dbReference type="AlphaFoldDB" id="A0A4P6XU34"/>
<dbReference type="Proteomes" id="UP000292447">
    <property type="component" value="Chromosome IV"/>
</dbReference>